<protein>
    <submittedName>
        <fullName evidence="6">Hydrolase, beta-lactamase domain</fullName>
    </submittedName>
</protein>
<dbReference type="Gene3D" id="3.60.15.10">
    <property type="entry name" value="Ribonuclease Z/Hydroxyacylglutathione hydrolase-like"/>
    <property type="match status" value="1"/>
</dbReference>
<dbReference type="PANTHER" id="PTHR46233">
    <property type="entry name" value="HYDROXYACYLGLUTATHIONE HYDROLASE GLOC"/>
    <property type="match status" value="1"/>
</dbReference>
<evidence type="ECO:0000259" key="5">
    <source>
        <dbReference type="SMART" id="SM00849"/>
    </source>
</evidence>
<feature type="domain" description="Metallo-beta-lactamase" evidence="5">
    <location>
        <begin position="12"/>
        <end position="184"/>
    </location>
</feature>
<reference evidence="6 7" key="1">
    <citation type="journal article" date="2013" name="J. Mol. Microbiol. Biotechnol.">
        <title>Analysis of the Complete Genomes of Acholeplasma brassicae , A. palmae and A. laidlawii and Their Comparison to the Obligate Parasites from ' Candidatus Phytoplasma'.</title>
        <authorList>
            <person name="Kube M."/>
            <person name="Siewert C."/>
            <person name="Migdoll A.M."/>
            <person name="Duduk B."/>
            <person name="Holz S."/>
            <person name="Rabus R."/>
            <person name="Seemuller E."/>
            <person name="Mitrovic J."/>
            <person name="Muller I."/>
            <person name="Buttner C."/>
            <person name="Reinhardt R."/>
        </authorList>
    </citation>
    <scope>NUCLEOTIDE SEQUENCE [LARGE SCALE GENOMIC DNA]</scope>
    <source>
        <strain evidence="7">0502</strain>
    </source>
</reference>
<sequence length="202" mass="22866">MTIKRFTLGAVQSNCYILHINNKALVIDPGYESDLVLNYLTNHSLDVEIIYITHGHFDHIGGVNQLKTIYPNASVYAPLLDAELMDKDYGIQTIEKVMVDFYIKEADFQVLPFSQKPFRVLYVPGHSKGSTALYAQGILFSGDTLFRGSIGRTDLYLGNFDELIHSIKTSFYTLPEDTIVYPGHGFQTTINQEKKYNPFVRG</sequence>
<dbReference type="GO" id="GO:0046872">
    <property type="term" value="F:metal ion binding"/>
    <property type="evidence" value="ECO:0007669"/>
    <property type="project" value="UniProtKB-KW"/>
</dbReference>
<dbReference type="InterPro" id="IPR001279">
    <property type="entry name" value="Metallo-B-lactamas"/>
</dbReference>
<name>U4KP97_9MOLU</name>
<dbReference type="OrthoDB" id="9802248at2"/>
<dbReference type="HOGENOM" id="CLU_030571_5_4_14"/>
<organism evidence="6 7">
    <name type="scientific">Acholeplasma brassicae</name>
    <dbReference type="NCBI Taxonomy" id="61635"/>
    <lineage>
        <taxon>Bacteria</taxon>
        <taxon>Bacillati</taxon>
        <taxon>Mycoplasmatota</taxon>
        <taxon>Mollicutes</taxon>
        <taxon>Acholeplasmatales</taxon>
        <taxon>Acholeplasmataceae</taxon>
        <taxon>Acholeplasma</taxon>
    </lineage>
</organism>
<gene>
    <name evidence="6" type="ORF">BN85312410</name>
</gene>
<dbReference type="GO" id="GO:0016787">
    <property type="term" value="F:hydrolase activity"/>
    <property type="evidence" value="ECO:0007669"/>
    <property type="project" value="UniProtKB-KW"/>
</dbReference>
<dbReference type="InterPro" id="IPR051453">
    <property type="entry name" value="MBL_Glyoxalase_II"/>
</dbReference>
<proteinExistence type="predicted"/>
<dbReference type="Proteomes" id="UP000032737">
    <property type="component" value="Chromosome"/>
</dbReference>
<keyword evidence="2" id="KW-0479">Metal-binding</keyword>
<evidence type="ECO:0000313" key="6">
    <source>
        <dbReference type="EMBL" id="CCV66262.1"/>
    </source>
</evidence>
<evidence type="ECO:0000256" key="4">
    <source>
        <dbReference type="ARBA" id="ARBA00022833"/>
    </source>
</evidence>
<dbReference type="AlphaFoldDB" id="U4KP97"/>
<dbReference type="CDD" id="cd06262">
    <property type="entry name" value="metallo-hydrolase-like_MBL-fold"/>
    <property type="match status" value="1"/>
</dbReference>
<dbReference type="STRING" id="61635.BN85312410"/>
<evidence type="ECO:0000256" key="3">
    <source>
        <dbReference type="ARBA" id="ARBA00022801"/>
    </source>
</evidence>
<dbReference type="RefSeq" id="WP_030005122.1">
    <property type="nucleotide sequence ID" value="NC_022549.1"/>
</dbReference>
<keyword evidence="4" id="KW-0862">Zinc</keyword>
<keyword evidence="7" id="KW-1185">Reference proteome</keyword>
<comment type="cofactor">
    <cofactor evidence="1">
        <name>Zn(2+)</name>
        <dbReference type="ChEBI" id="CHEBI:29105"/>
    </cofactor>
</comment>
<dbReference type="SMART" id="SM00849">
    <property type="entry name" value="Lactamase_B"/>
    <property type="match status" value="1"/>
</dbReference>
<evidence type="ECO:0000256" key="1">
    <source>
        <dbReference type="ARBA" id="ARBA00001947"/>
    </source>
</evidence>
<dbReference type="SUPFAM" id="SSF56281">
    <property type="entry name" value="Metallo-hydrolase/oxidoreductase"/>
    <property type="match status" value="1"/>
</dbReference>
<keyword evidence="3 6" id="KW-0378">Hydrolase</keyword>
<dbReference type="KEGG" id="abra:BN85312410"/>
<dbReference type="InterPro" id="IPR036866">
    <property type="entry name" value="RibonucZ/Hydroxyglut_hydro"/>
</dbReference>
<dbReference type="PANTHER" id="PTHR46233:SF3">
    <property type="entry name" value="HYDROXYACYLGLUTATHIONE HYDROLASE GLOC"/>
    <property type="match status" value="1"/>
</dbReference>
<dbReference type="EMBL" id="FO681348">
    <property type="protein sequence ID" value="CCV66262.1"/>
    <property type="molecule type" value="Genomic_DNA"/>
</dbReference>
<accession>U4KP97</accession>
<dbReference type="Pfam" id="PF00753">
    <property type="entry name" value="Lactamase_B"/>
    <property type="match status" value="1"/>
</dbReference>
<evidence type="ECO:0000256" key="2">
    <source>
        <dbReference type="ARBA" id="ARBA00022723"/>
    </source>
</evidence>
<evidence type="ECO:0000313" key="7">
    <source>
        <dbReference type="Proteomes" id="UP000032737"/>
    </source>
</evidence>